<gene>
    <name evidence="1" type="ORF">MRATA1EN1_LOCUS12296</name>
</gene>
<evidence type="ECO:0000313" key="1">
    <source>
        <dbReference type="EMBL" id="CAI9163334.1"/>
    </source>
</evidence>
<proteinExistence type="predicted"/>
<name>A0ABN8YUE8_RANTA</name>
<evidence type="ECO:0000313" key="2">
    <source>
        <dbReference type="Proteomes" id="UP001176941"/>
    </source>
</evidence>
<organism evidence="1 2">
    <name type="scientific">Rangifer tarandus platyrhynchus</name>
    <name type="common">Svalbard reindeer</name>
    <dbReference type="NCBI Taxonomy" id="3082113"/>
    <lineage>
        <taxon>Eukaryota</taxon>
        <taxon>Metazoa</taxon>
        <taxon>Chordata</taxon>
        <taxon>Craniata</taxon>
        <taxon>Vertebrata</taxon>
        <taxon>Euteleostomi</taxon>
        <taxon>Mammalia</taxon>
        <taxon>Eutheria</taxon>
        <taxon>Laurasiatheria</taxon>
        <taxon>Artiodactyla</taxon>
        <taxon>Ruminantia</taxon>
        <taxon>Pecora</taxon>
        <taxon>Cervidae</taxon>
        <taxon>Odocoileinae</taxon>
        <taxon>Rangifer</taxon>
    </lineage>
</organism>
<accession>A0ABN8YUE8</accession>
<dbReference type="Proteomes" id="UP001176941">
    <property type="component" value="Chromosome 21"/>
</dbReference>
<keyword evidence="2" id="KW-1185">Reference proteome</keyword>
<protein>
    <submittedName>
        <fullName evidence="1">Uncharacterized protein</fullName>
    </submittedName>
</protein>
<dbReference type="EMBL" id="OX459957">
    <property type="protein sequence ID" value="CAI9163334.1"/>
    <property type="molecule type" value="Genomic_DNA"/>
</dbReference>
<sequence>MKGTKSQVSCSVIKRVPTGLTAGSHHGLCPWPSGCPLLCPLSHAPSSSLCASLLSHARCSGGGAVPASPWTGLLAEDEIQAPPGGALELAAPRALLVRPL</sequence>
<reference evidence="1" key="1">
    <citation type="submission" date="2023-04" db="EMBL/GenBank/DDBJ databases">
        <authorList>
            <consortium name="ELIXIR-Norway"/>
        </authorList>
    </citation>
    <scope>NUCLEOTIDE SEQUENCE [LARGE SCALE GENOMIC DNA]</scope>
</reference>